<protein>
    <submittedName>
        <fullName evidence="1">Uncharacterized protein</fullName>
    </submittedName>
</protein>
<organism evidence="1">
    <name type="scientific">uncultured Caudovirales phage</name>
    <dbReference type="NCBI Taxonomy" id="2100421"/>
    <lineage>
        <taxon>Viruses</taxon>
        <taxon>Duplodnaviria</taxon>
        <taxon>Heunggongvirae</taxon>
        <taxon>Uroviricota</taxon>
        <taxon>Caudoviricetes</taxon>
        <taxon>Peduoviridae</taxon>
        <taxon>Maltschvirus</taxon>
        <taxon>Maltschvirus maltsch</taxon>
    </lineage>
</organism>
<name>A0A6J5KZQ6_9CAUD</name>
<evidence type="ECO:0000313" key="1">
    <source>
        <dbReference type="EMBL" id="CAB4127994.1"/>
    </source>
</evidence>
<proteinExistence type="predicted"/>
<gene>
    <name evidence="1" type="ORF">UFOVP99_3</name>
</gene>
<dbReference type="EMBL" id="LR796221">
    <property type="protein sequence ID" value="CAB4127994.1"/>
    <property type="molecule type" value="Genomic_DNA"/>
</dbReference>
<accession>A0A6J5KZQ6</accession>
<sequence>MTRNGNRASFAWPLGVGDATALVVLGFDDRGRVVEVAAKRLPPQQESAADKAAADLVQQLGAKLGRIGSLQEARDRAQLALHLLEDLIALEEMHGDEARALFPRAPGGAA</sequence>
<reference evidence="1" key="1">
    <citation type="submission" date="2020-04" db="EMBL/GenBank/DDBJ databases">
        <authorList>
            <person name="Chiriac C."/>
            <person name="Salcher M."/>
            <person name="Ghai R."/>
            <person name="Kavagutti S V."/>
        </authorList>
    </citation>
    <scope>NUCLEOTIDE SEQUENCE</scope>
</reference>